<dbReference type="Proteomes" id="UP000236743">
    <property type="component" value="Unassembled WGS sequence"/>
</dbReference>
<reference evidence="6 7" key="1">
    <citation type="submission" date="2016-10" db="EMBL/GenBank/DDBJ databases">
        <authorList>
            <person name="de Groot N.N."/>
        </authorList>
    </citation>
    <scope>NUCLEOTIDE SEQUENCE [LARGE SCALE GENOMIC DNA]</scope>
    <source>
        <strain evidence="6 7">DSM 26656</strain>
    </source>
</reference>
<dbReference type="CDD" id="cd06170">
    <property type="entry name" value="LuxR_C_like"/>
    <property type="match status" value="1"/>
</dbReference>
<dbReference type="PANTHER" id="PTHR44688:SF16">
    <property type="entry name" value="DNA-BINDING TRANSCRIPTIONAL ACTIVATOR DEVR_DOSR"/>
    <property type="match status" value="1"/>
</dbReference>
<feature type="region of interest" description="Disordered" evidence="4">
    <location>
        <begin position="1"/>
        <end position="28"/>
    </location>
</feature>
<dbReference type="AlphaFoldDB" id="A0A1H6CIZ1"/>
<evidence type="ECO:0000256" key="2">
    <source>
        <dbReference type="ARBA" id="ARBA00023125"/>
    </source>
</evidence>
<keyword evidence="1" id="KW-0805">Transcription regulation</keyword>
<dbReference type="InterPro" id="IPR016032">
    <property type="entry name" value="Sig_transdc_resp-reg_C-effctor"/>
</dbReference>
<feature type="domain" description="HTH luxR-type" evidence="5">
    <location>
        <begin position="31"/>
        <end position="96"/>
    </location>
</feature>
<dbReference type="GO" id="GO:0003677">
    <property type="term" value="F:DNA binding"/>
    <property type="evidence" value="ECO:0007669"/>
    <property type="project" value="UniProtKB-KW"/>
</dbReference>
<dbReference type="GO" id="GO:0006355">
    <property type="term" value="P:regulation of DNA-templated transcription"/>
    <property type="evidence" value="ECO:0007669"/>
    <property type="project" value="InterPro"/>
</dbReference>
<dbReference type="EMBL" id="FNUY01000010">
    <property type="protein sequence ID" value="SEG72685.1"/>
    <property type="molecule type" value="Genomic_DNA"/>
</dbReference>
<dbReference type="PRINTS" id="PR00038">
    <property type="entry name" value="HTHLUXR"/>
</dbReference>
<organism evidence="6 7">
    <name type="scientific">Bosea lathyri</name>
    <dbReference type="NCBI Taxonomy" id="1036778"/>
    <lineage>
        <taxon>Bacteria</taxon>
        <taxon>Pseudomonadati</taxon>
        <taxon>Pseudomonadota</taxon>
        <taxon>Alphaproteobacteria</taxon>
        <taxon>Hyphomicrobiales</taxon>
        <taxon>Boseaceae</taxon>
        <taxon>Bosea</taxon>
    </lineage>
</organism>
<evidence type="ECO:0000313" key="7">
    <source>
        <dbReference type="Proteomes" id="UP000236743"/>
    </source>
</evidence>
<accession>A0A1H6CIZ1</accession>
<dbReference type="PROSITE" id="PS50043">
    <property type="entry name" value="HTH_LUXR_2"/>
    <property type="match status" value="1"/>
</dbReference>
<evidence type="ECO:0000256" key="3">
    <source>
        <dbReference type="ARBA" id="ARBA00023163"/>
    </source>
</evidence>
<dbReference type="RefSeq" id="WP_244595714.1">
    <property type="nucleotide sequence ID" value="NZ_FNUY01000010.1"/>
</dbReference>
<evidence type="ECO:0000259" key="5">
    <source>
        <dbReference type="PROSITE" id="PS50043"/>
    </source>
</evidence>
<name>A0A1H6CIZ1_9HYPH</name>
<evidence type="ECO:0000256" key="1">
    <source>
        <dbReference type="ARBA" id="ARBA00023015"/>
    </source>
</evidence>
<evidence type="ECO:0000256" key="4">
    <source>
        <dbReference type="SAM" id="MobiDB-lite"/>
    </source>
</evidence>
<dbReference type="PANTHER" id="PTHR44688">
    <property type="entry name" value="DNA-BINDING TRANSCRIPTIONAL ACTIVATOR DEVR_DOSR"/>
    <property type="match status" value="1"/>
</dbReference>
<dbReference type="SUPFAM" id="SSF46894">
    <property type="entry name" value="C-terminal effector domain of the bipartite response regulators"/>
    <property type="match status" value="1"/>
</dbReference>
<proteinExistence type="predicted"/>
<dbReference type="InterPro" id="IPR036388">
    <property type="entry name" value="WH-like_DNA-bd_sf"/>
</dbReference>
<protein>
    <submittedName>
        <fullName evidence="6">Regulatory protein, luxR family</fullName>
    </submittedName>
</protein>
<dbReference type="InterPro" id="IPR000792">
    <property type="entry name" value="Tscrpt_reg_LuxR_C"/>
</dbReference>
<keyword evidence="2" id="KW-0238">DNA-binding</keyword>
<evidence type="ECO:0000313" key="6">
    <source>
        <dbReference type="EMBL" id="SEG72685.1"/>
    </source>
</evidence>
<gene>
    <name evidence="6" type="ORF">SAMN04488115_110161</name>
</gene>
<sequence length="100" mass="10720">MQRGETYLSPPLRAVMPQGGPDGAPDSVSFDAVSHVPLTRRERELLVLIAGGATARDVAARLGISPLTARKHRENLMRKLELHSAAELATFAVRLGLPIG</sequence>
<dbReference type="SMART" id="SM00421">
    <property type="entry name" value="HTH_LUXR"/>
    <property type="match status" value="1"/>
</dbReference>
<keyword evidence="7" id="KW-1185">Reference proteome</keyword>
<dbReference type="Pfam" id="PF00196">
    <property type="entry name" value="GerE"/>
    <property type="match status" value="1"/>
</dbReference>
<keyword evidence="3" id="KW-0804">Transcription</keyword>
<dbReference type="Gene3D" id="1.10.10.10">
    <property type="entry name" value="Winged helix-like DNA-binding domain superfamily/Winged helix DNA-binding domain"/>
    <property type="match status" value="1"/>
</dbReference>